<dbReference type="InterPro" id="IPR020846">
    <property type="entry name" value="MFS_dom"/>
</dbReference>
<gene>
    <name evidence="8" type="ORF">JYP50_01725</name>
</gene>
<feature type="transmembrane region" description="Helical" evidence="6">
    <location>
        <begin position="77"/>
        <end position="96"/>
    </location>
</feature>
<feature type="transmembrane region" description="Helical" evidence="6">
    <location>
        <begin position="359"/>
        <end position="380"/>
    </location>
</feature>
<dbReference type="InterPro" id="IPR050189">
    <property type="entry name" value="MFS_Efflux_Transporters"/>
</dbReference>
<dbReference type="InterPro" id="IPR011701">
    <property type="entry name" value="MFS"/>
</dbReference>
<feature type="transmembrane region" description="Helical" evidence="6">
    <location>
        <begin position="50"/>
        <end position="70"/>
    </location>
</feature>
<name>A0A939DBU8_9GAMM</name>
<evidence type="ECO:0000256" key="5">
    <source>
        <dbReference type="ARBA" id="ARBA00023136"/>
    </source>
</evidence>
<feature type="transmembrane region" description="Helical" evidence="6">
    <location>
        <begin position="12"/>
        <end position="30"/>
    </location>
</feature>
<dbReference type="GO" id="GO:0005886">
    <property type="term" value="C:plasma membrane"/>
    <property type="evidence" value="ECO:0007669"/>
    <property type="project" value="UniProtKB-SubCell"/>
</dbReference>
<reference evidence="8" key="1">
    <citation type="submission" date="2021-02" db="EMBL/GenBank/DDBJ databases">
        <title>PHA producing bacteria isolated from coastal sediment in Guangdong, Shenzhen.</title>
        <authorList>
            <person name="Zheng W."/>
            <person name="Yu S."/>
            <person name="Huang Y."/>
        </authorList>
    </citation>
    <scope>NUCLEOTIDE SEQUENCE</scope>
    <source>
        <strain evidence="8">TN14-10</strain>
    </source>
</reference>
<dbReference type="RefSeq" id="WP_206558722.1">
    <property type="nucleotide sequence ID" value="NZ_JAFKCZ010000001.1"/>
</dbReference>
<proteinExistence type="predicted"/>
<dbReference type="PROSITE" id="PS00216">
    <property type="entry name" value="SUGAR_TRANSPORT_1"/>
    <property type="match status" value="1"/>
</dbReference>
<protein>
    <submittedName>
        <fullName evidence="8">MFS transporter</fullName>
    </submittedName>
</protein>
<dbReference type="Gene3D" id="1.20.1250.20">
    <property type="entry name" value="MFS general substrate transporter like domains"/>
    <property type="match status" value="1"/>
</dbReference>
<dbReference type="Pfam" id="PF07690">
    <property type="entry name" value="MFS_1"/>
    <property type="match status" value="1"/>
</dbReference>
<evidence type="ECO:0000313" key="9">
    <source>
        <dbReference type="Proteomes" id="UP000664303"/>
    </source>
</evidence>
<comment type="caution">
    <text evidence="8">The sequence shown here is derived from an EMBL/GenBank/DDBJ whole genome shotgun (WGS) entry which is preliminary data.</text>
</comment>
<evidence type="ECO:0000259" key="7">
    <source>
        <dbReference type="PROSITE" id="PS50850"/>
    </source>
</evidence>
<evidence type="ECO:0000256" key="4">
    <source>
        <dbReference type="ARBA" id="ARBA00022989"/>
    </source>
</evidence>
<sequence>MERKAGTRQGLTILVGSALPVMGVVLLAPVAQNLREGLAGASLPFDVTSLVLTAPALAIALFSPLAGYIVDRVGRRPVLLSMLLLYGVVGMAPVLLSHPLAIVAARFLLGIAEAGILAANFALIGDYFRGEQRRRWIAYKSSVAAVMATVFYIVGGFLGEWGWRAPFAFYGIGILIALPAARYIFEPNRSPAIDTSPAPAAPPTGTVLPYLVITLLCAILFYIVPLQLGLFLERRGEFTLTAIGVMIALAGLGNPIGALAFRFLSHISLPVLMLASALLAGAGLMVAAMAPGAPALVLGGFINQVGCGLFVPITVSSLLQVAPSERRGTSGGAWSTAFFIGQFLSPLLVAALIQRSAAGGELLVLGLVNLAIGAVAYLALRGVRRVGTSNESTRVKIKGIG</sequence>
<evidence type="ECO:0000256" key="2">
    <source>
        <dbReference type="ARBA" id="ARBA00022475"/>
    </source>
</evidence>
<keyword evidence="3 6" id="KW-0812">Transmembrane</keyword>
<feature type="transmembrane region" description="Helical" evidence="6">
    <location>
        <begin position="240"/>
        <end position="264"/>
    </location>
</feature>
<feature type="transmembrane region" description="Helical" evidence="6">
    <location>
        <begin position="206"/>
        <end position="228"/>
    </location>
</feature>
<feature type="transmembrane region" description="Helical" evidence="6">
    <location>
        <begin position="136"/>
        <end position="155"/>
    </location>
</feature>
<accession>A0A939DBU8</accession>
<dbReference type="PROSITE" id="PS50850">
    <property type="entry name" value="MFS"/>
    <property type="match status" value="1"/>
</dbReference>
<organism evidence="8 9">
    <name type="scientific">Parahaliea mediterranea</name>
    <dbReference type="NCBI Taxonomy" id="651086"/>
    <lineage>
        <taxon>Bacteria</taxon>
        <taxon>Pseudomonadati</taxon>
        <taxon>Pseudomonadota</taxon>
        <taxon>Gammaproteobacteria</taxon>
        <taxon>Cellvibrionales</taxon>
        <taxon>Halieaceae</taxon>
        <taxon>Parahaliea</taxon>
    </lineage>
</organism>
<evidence type="ECO:0000313" key="8">
    <source>
        <dbReference type="EMBL" id="MBN7795291.1"/>
    </source>
</evidence>
<dbReference type="InterPro" id="IPR036259">
    <property type="entry name" value="MFS_trans_sf"/>
</dbReference>
<feature type="transmembrane region" description="Helical" evidence="6">
    <location>
        <begin position="296"/>
        <end position="319"/>
    </location>
</feature>
<keyword evidence="4 6" id="KW-1133">Transmembrane helix</keyword>
<feature type="domain" description="Major facilitator superfamily (MFS) profile" evidence="7">
    <location>
        <begin position="9"/>
        <end position="384"/>
    </location>
</feature>
<feature type="transmembrane region" description="Helical" evidence="6">
    <location>
        <begin position="102"/>
        <end position="124"/>
    </location>
</feature>
<feature type="transmembrane region" description="Helical" evidence="6">
    <location>
        <begin position="331"/>
        <end position="353"/>
    </location>
</feature>
<dbReference type="SUPFAM" id="SSF103473">
    <property type="entry name" value="MFS general substrate transporter"/>
    <property type="match status" value="1"/>
</dbReference>
<feature type="transmembrane region" description="Helical" evidence="6">
    <location>
        <begin position="271"/>
        <end position="290"/>
    </location>
</feature>
<dbReference type="InterPro" id="IPR005829">
    <property type="entry name" value="Sugar_transporter_CS"/>
</dbReference>
<dbReference type="CDD" id="cd17473">
    <property type="entry name" value="MFS_arabinose_efflux_permease_like"/>
    <property type="match status" value="1"/>
</dbReference>
<dbReference type="EMBL" id="JAFKCZ010000001">
    <property type="protein sequence ID" value="MBN7795291.1"/>
    <property type="molecule type" value="Genomic_DNA"/>
</dbReference>
<dbReference type="GO" id="GO:0022857">
    <property type="term" value="F:transmembrane transporter activity"/>
    <property type="evidence" value="ECO:0007669"/>
    <property type="project" value="InterPro"/>
</dbReference>
<feature type="transmembrane region" description="Helical" evidence="6">
    <location>
        <begin position="167"/>
        <end position="185"/>
    </location>
</feature>
<dbReference type="PANTHER" id="PTHR43124">
    <property type="entry name" value="PURINE EFFLUX PUMP PBUE"/>
    <property type="match status" value="1"/>
</dbReference>
<evidence type="ECO:0000256" key="6">
    <source>
        <dbReference type="SAM" id="Phobius"/>
    </source>
</evidence>
<keyword evidence="9" id="KW-1185">Reference proteome</keyword>
<evidence type="ECO:0000256" key="1">
    <source>
        <dbReference type="ARBA" id="ARBA00004651"/>
    </source>
</evidence>
<comment type="subcellular location">
    <subcellularLocation>
        <location evidence="1">Cell membrane</location>
        <topology evidence="1">Multi-pass membrane protein</topology>
    </subcellularLocation>
</comment>
<keyword evidence="5 6" id="KW-0472">Membrane</keyword>
<evidence type="ECO:0000256" key="3">
    <source>
        <dbReference type="ARBA" id="ARBA00022692"/>
    </source>
</evidence>
<dbReference type="Proteomes" id="UP000664303">
    <property type="component" value="Unassembled WGS sequence"/>
</dbReference>
<dbReference type="AlphaFoldDB" id="A0A939DBU8"/>
<dbReference type="PANTHER" id="PTHR43124:SF3">
    <property type="entry name" value="CHLORAMPHENICOL EFFLUX PUMP RV0191"/>
    <property type="match status" value="1"/>
</dbReference>
<keyword evidence="2" id="KW-1003">Cell membrane</keyword>